<keyword evidence="7 12" id="KW-1133">Transmembrane helix</keyword>
<dbReference type="PANTHER" id="PTHR11923">
    <property type="entry name" value="SCAVENGER RECEPTOR CLASS B TYPE-1 SR-B1"/>
    <property type="match status" value="1"/>
</dbReference>
<accession>A0A2H4ZBF9</accession>
<keyword evidence="4" id="KW-0716">Sensory transduction</keyword>
<evidence type="ECO:0000256" key="10">
    <source>
        <dbReference type="ARBA" id="ARBA00023170"/>
    </source>
</evidence>
<evidence type="ECO:0000256" key="3">
    <source>
        <dbReference type="ARBA" id="ARBA00022475"/>
    </source>
</evidence>
<comment type="similarity">
    <text evidence="2">Belongs to the CD36 family.</text>
</comment>
<organism evidence="13">
    <name type="scientific">Anoplophora chinensis</name>
    <name type="common">Citrus longhorn beetle</name>
    <dbReference type="NCBI Taxonomy" id="217632"/>
    <lineage>
        <taxon>Eukaryota</taxon>
        <taxon>Metazoa</taxon>
        <taxon>Ecdysozoa</taxon>
        <taxon>Arthropoda</taxon>
        <taxon>Hexapoda</taxon>
        <taxon>Insecta</taxon>
        <taxon>Pterygota</taxon>
        <taxon>Neoptera</taxon>
        <taxon>Endopterygota</taxon>
        <taxon>Coleoptera</taxon>
        <taxon>Polyphaga</taxon>
        <taxon>Cucujiformia</taxon>
        <taxon>Chrysomeloidea</taxon>
        <taxon>Cerambycidae</taxon>
        <taxon>Lamiinae</taxon>
        <taxon>Lamiini</taxon>
        <taxon>Anoplophora</taxon>
    </lineage>
</organism>
<evidence type="ECO:0000256" key="2">
    <source>
        <dbReference type="ARBA" id="ARBA00010532"/>
    </source>
</evidence>
<protein>
    <submittedName>
        <fullName evidence="13">Sensory neuron membrane protein</fullName>
    </submittedName>
</protein>
<dbReference type="InterPro" id="IPR002159">
    <property type="entry name" value="CD36_fam"/>
</dbReference>
<dbReference type="GO" id="GO:0005737">
    <property type="term" value="C:cytoplasm"/>
    <property type="evidence" value="ECO:0007669"/>
    <property type="project" value="TreeGrafter"/>
</dbReference>
<keyword evidence="8 12" id="KW-0472">Membrane</keyword>
<evidence type="ECO:0000313" key="13">
    <source>
        <dbReference type="EMBL" id="AUF73091.1"/>
    </source>
</evidence>
<name>A0A2H4ZBF9_ANOCN</name>
<evidence type="ECO:0000256" key="12">
    <source>
        <dbReference type="SAM" id="Phobius"/>
    </source>
</evidence>
<evidence type="ECO:0000256" key="1">
    <source>
        <dbReference type="ARBA" id="ARBA00004651"/>
    </source>
</evidence>
<dbReference type="PRINTS" id="PR01609">
    <property type="entry name" value="CD36FAMILY"/>
</dbReference>
<evidence type="ECO:0000256" key="8">
    <source>
        <dbReference type="ARBA" id="ARBA00023136"/>
    </source>
</evidence>
<keyword evidence="10" id="KW-0675">Receptor</keyword>
<feature type="transmembrane region" description="Helical" evidence="12">
    <location>
        <begin position="455"/>
        <end position="476"/>
    </location>
</feature>
<dbReference type="EMBL" id="MF975515">
    <property type="protein sequence ID" value="AUF73091.1"/>
    <property type="molecule type" value="mRNA"/>
</dbReference>
<evidence type="ECO:0000256" key="7">
    <source>
        <dbReference type="ARBA" id="ARBA00022989"/>
    </source>
</evidence>
<evidence type="ECO:0000256" key="11">
    <source>
        <dbReference type="ARBA" id="ARBA00023180"/>
    </source>
</evidence>
<keyword evidence="6" id="KW-0552">Olfaction</keyword>
<keyword evidence="9" id="KW-1015">Disulfide bond</keyword>
<evidence type="ECO:0000256" key="4">
    <source>
        <dbReference type="ARBA" id="ARBA00022606"/>
    </source>
</evidence>
<reference evidence="13" key="1">
    <citation type="journal article" date="2017" name="Sci. Rep.">
        <title>Antennal transcriptome analysis and expression profiles of olfactory genes in Anoplophora chinensis.</title>
        <authorList>
            <person name="Wang J."/>
            <person name="Hu P."/>
            <person name="Gao P."/>
            <person name="Tao J."/>
            <person name="Luo Y."/>
        </authorList>
    </citation>
    <scope>NUCLEOTIDE SEQUENCE</scope>
</reference>
<dbReference type="Pfam" id="PF01130">
    <property type="entry name" value="CD36"/>
    <property type="match status" value="1"/>
</dbReference>
<evidence type="ECO:0000256" key="6">
    <source>
        <dbReference type="ARBA" id="ARBA00022725"/>
    </source>
</evidence>
<dbReference type="GO" id="GO:0005886">
    <property type="term" value="C:plasma membrane"/>
    <property type="evidence" value="ECO:0007669"/>
    <property type="project" value="UniProtKB-SubCell"/>
</dbReference>
<keyword evidence="5 12" id="KW-0812">Transmembrane</keyword>
<sequence>MILSHKLSMAGGSLIVFSVVFGFLAFEQILKFGIRDQTALRKRNAIRSLYLKLPFPLDFHVYFFNVSNPMEVQTGSIPILEEIGPYCYDEYVEKVDVVDNDGDDSLTYSPYSVYKFNQEKSGILRDDDYVTVIHPLIIGMVNLVSRDMPALLPIVNKAIGLIFPDLESIYLTAKVKDILFDGMAINCKVTEFPAKAVCTQIKSKIPGIKTTGNEVYLFSLLGPRNATKGKRVKVLRGISKSKDLGKILEVDGKREIHLWGTPECNTLRGTDGWIFPPLLEPEEEISTYVSEMCKSVSAAPAGTTVLKGINVLHYDMDLGDMDHNEDEKCYCDTPKTCLKKGVFDLSKCMGVPIYVTLPHFLKTDEIYFKQVKGMHPLPEKHKLEVFFEPMTAAPIAAYKRIQFNLPIAPNNKITLMKNLPEALHPLLWVQESVDLEGPLLKKVKSIFVVVKVIKVARWFGIAVGIAIIGFAVFHYFNNKKEVKITPVHHPQSVSNSLTESNSNRASIKESNIDKRKVRSILNGHEFDRY</sequence>
<feature type="transmembrane region" description="Helical" evidence="12">
    <location>
        <begin position="7"/>
        <end position="26"/>
    </location>
</feature>
<keyword evidence="3" id="KW-1003">Cell membrane</keyword>
<comment type="subcellular location">
    <subcellularLocation>
        <location evidence="1">Cell membrane</location>
        <topology evidence="1">Multi-pass membrane protein</topology>
    </subcellularLocation>
</comment>
<dbReference type="PANTHER" id="PTHR11923:SF69">
    <property type="entry name" value="SENSORY NEURON MEMBRANE PROTEIN 1"/>
    <property type="match status" value="1"/>
</dbReference>
<dbReference type="GO" id="GO:0007608">
    <property type="term" value="P:sensory perception of smell"/>
    <property type="evidence" value="ECO:0007669"/>
    <property type="project" value="UniProtKB-KW"/>
</dbReference>
<keyword evidence="11" id="KW-0325">Glycoprotein</keyword>
<evidence type="ECO:0000256" key="5">
    <source>
        <dbReference type="ARBA" id="ARBA00022692"/>
    </source>
</evidence>
<dbReference type="AlphaFoldDB" id="A0A2H4ZBF9"/>
<evidence type="ECO:0000256" key="9">
    <source>
        <dbReference type="ARBA" id="ARBA00023157"/>
    </source>
</evidence>
<proteinExistence type="evidence at transcript level"/>
<dbReference type="GO" id="GO:0005044">
    <property type="term" value="F:scavenger receptor activity"/>
    <property type="evidence" value="ECO:0007669"/>
    <property type="project" value="TreeGrafter"/>
</dbReference>